<keyword evidence="2" id="KW-1185">Reference proteome</keyword>
<sequence length="215" mass="25292">MATDDVTPFFFTSKREQPRLDKKPREGGRYYLDRYCDVTNEHLVRSRQPFGWIDERKDRFPPEKYDTCRGRAAVRWGPNKAGERTRSHYFGESPDRYTTIDMYRRPATNYSGRVVMDCGRPGDGYYTQKFPSRTTWFGAGIPLNRTEILSSVYPKTSAEYEQIKATEQAARAQRIDQWPEFSEYTSKYLMHTKTEPRLSSFDERKKRAEMAKLSA</sequence>
<gene>
    <name evidence="1" type="ORF">LSH36_524g00000</name>
</gene>
<evidence type="ECO:0000313" key="2">
    <source>
        <dbReference type="Proteomes" id="UP001208570"/>
    </source>
</evidence>
<dbReference type="AlphaFoldDB" id="A0AAD9MYS9"/>
<proteinExistence type="predicted"/>
<comment type="caution">
    <text evidence="1">The sequence shown here is derived from an EMBL/GenBank/DDBJ whole genome shotgun (WGS) entry which is preliminary data.</text>
</comment>
<dbReference type="EMBL" id="JAODUP010000524">
    <property type="protein sequence ID" value="KAK2147969.1"/>
    <property type="molecule type" value="Genomic_DNA"/>
</dbReference>
<accession>A0AAD9MYS9</accession>
<name>A0AAD9MYS9_9ANNE</name>
<evidence type="ECO:0000313" key="1">
    <source>
        <dbReference type="EMBL" id="KAK2147969.1"/>
    </source>
</evidence>
<protein>
    <submittedName>
        <fullName evidence="1">Uncharacterized protein</fullName>
    </submittedName>
</protein>
<organism evidence="1 2">
    <name type="scientific">Paralvinella palmiformis</name>
    <dbReference type="NCBI Taxonomy" id="53620"/>
    <lineage>
        <taxon>Eukaryota</taxon>
        <taxon>Metazoa</taxon>
        <taxon>Spiralia</taxon>
        <taxon>Lophotrochozoa</taxon>
        <taxon>Annelida</taxon>
        <taxon>Polychaeta</taxon>
        <taxon>Sedentaria</taxon>
        <taxon>Canalipalpata</taxon>
        <taxon>Terebellida</taxon>
        <taxon>Terebelliformia</taxon>
        <taxon>Alvinellidae</taxon>
        <taxon>Paralvinella</taxon>
    </lineage>
</organism>
<reference evidence="1" key="1">
    <citation type="journal article" date="2023" name="Mol. Biol. Evol.">
        <title>Third-Generation Sequencing Reveals the Adaptive Role of the Epigenome in Three Deep-Sea Polychaetes.</title>
        <authorList>
            <person name="Perez M."/>
            <person name="Aroh O."/>
            <person name="Sun Y."/>
            <person name="Lan Y."/>
            <person name="Juniper S.K."/>
            <person name="Young C.R."/>
            <person name="Angers B."/>
            <person name="Qian P.Y."/>
        </authorList>
    </citation>
    <scope>NUCLEOTIDE SEQUENCE</scope>
    <source>
        <strain evidence="1">P08H-3</strain>
    </source>
</reference>
<dbReference type="Proteomes" id="UP001208570">
    <property type="component" value="Unassembled WGS sequence"/>
</dbReference>